<evidence type="ECO:0000313" key="2">
    <source>
        <dbReference type="EMBL" id="KAK3688565.1"/>
    </source>
</evidence>
<protein>
    <recommendedName>
        <fullName evidence="4">Secreted protein</fullName>
    </recommendedName>
</protein>
<dbReference type="EMBL" id="JAULSO010000002">
    <property type="protein sequence ID" value="KAK3688565.1"/>
    <property type="molecule type" value="Genomic_DNA"/>
</dbReference>
<dbReference type="Proteomes" id="UP001270362">
    <property type="component" value="Unassembled WGS sequence"/>
</dbReference>
<evidence type="ECO:0000256" key="1">
    <source>
        <dbReference type="SAM" id="SignalP"/>
    </source>
</evidence>
<keyword evidence="1" id="KW-0732">Signal</keyword>
<sequence>MQSLPLVSGVGQAIFILLTSYCGLALPSTCSHTHTHTFFVRRRCHVLSARTRATVYDSCFVVQSALRETARIESLYRTIDGLLVHLMVAIAHDVMSAILGVRITYLMVQT</sequence>
<organism evidence="2 3">
    <name type="scientific">Podospora appendiculata</name>
    <dbReference type="NCBI Taxonomy" id="314037"/>
    <lineage>
        <taxon>Eukaryota</taxon>
        <taxon>Fungi</taxon>
        <taxon>Dikarya</taxon>
        <taxon>Ascomycota</taxon>
        <taxon>Pezizomycotina</taxon>
        <taxon>Sordariomycetes</taxon>
        <taxon>Sordariomycetidae</taxon>
        <taxon>Sordariales</taxon>
        <taxon>Podosporaceae</taxon>
        <taxon>Podospora</taxon>
    </lineage>
</organism>
<evidence type="ECO:0000313" key="3">
    <source>
        <dbReference type="Proteomes" id="UP001270362"/>
    </source>
</evidence>
<proteinExistence type="predicted"/>
<feature type="signal peptide" evidence="1">
    <location>
        <begin position="1"/>
        <end position="25"/>
    </location>
</feature>
<reference evidence="2" key="1">
    <citation type="journal article" date="2023" name="Mol. Phylogenet. Evol.">
        <title>Genome-scale phylogeny and comparative genomics of the fungal order Sordariales.</title>
        <authorList>
            <person name="Hensen N."/>
            <person name="Bonometti L."/>
            <person name="Westerberg I."/>
            <person name="Brannstrom I.O."/>
            <person name="Guillou S."/>
            <person name="Cros-Aarteil S."/>
            <person name="Calhoun S."/>
            <person name="Haridas S."/>
            <person name="Kuo A."/>
            <person name="Mondo S."/>
            <person name="Pangilinan J."/>
            <person name="Riley R."/>
            <person name="LaButti K."/>
            <person name="Andreopoulos B."/>
            <person name="Lipzen A."/>
            <person name="Chen C."/>
            <person name="Yan M."/>
            <person name="Daum C."/>
            <person name="Ng V."/>
            <person name="Clum A."/>
            <person name="Steindorff A."/>
            <person name="Ohm R.A."/>
            <person name="Martin F."/>
            <person name="Silar P."/>
            <person name="Natvig D.O."/>
            <person name="Lalanne C."/>
            <person name="Gautier V."/>
            <person name="Ament-Velasquez S.L."/>
            <person name="Kruys A."/>
            <person name="Hutchinson M.I."/>
            <person name="Powell A.J."/>
            <person name="Barry K."/>
            <person name="Miller A.N."/>
            <person name="Grigoriev I.V."/>
            <person name="Debuchy R."/>
            <person name="Gladieux P."/>
            <person name="Hiltunen Thoren M."/>
            <person name="Johannesson H."/>
        </authorList>
    </citation>
    <scope>NUCLEOTIDE SEQUENCE</scope>
    <source>
        <strain evidence="2">CBS 314.62</strain>
    </source>
</reference>
<name>A0AAE0X9I4_9PEZI</name>
<reference evidence="2" key="2">
    <citation type="submission" date="2023-06" db="EMBL/GenBank/DDBJ databases">
        <authorList>
            <consortium name="Lawrence Berkeley National Laboratory"/>
            <person name="Haridas S."/>
            <person name="Hensen N."/>
            <person name="Bonometti L."/>
            <person name="Westerberg I."/>
            <person name="Brannstrom I.O."/>
            <person name="Guillou S."/>
            <person name="Cros-Aarteil S."/>
            <person name="Calhoun S."/>
            <person name="Kuo A."/>
            <person name="Mondo S."/>
            <person name="Pangilinan J."/>
            <person name="Riley R."/>
            <person name="Labutti K."/>
            <person name="Andreopoulos B."/>
            <person name="Lipzen A."/>
            <person name="Chen C."/>
            <person name="Yanf M."/>
            <person name="Daum C."/>
            <person name="Ng V."/>
            <person name="Clum A."/>
            <person name="Steindorff A."/>
            <person name="Ohm R."/>
            <person name="Martin F."/>
            <person name="Silar P."/>
            <person name="Natvig D."/>
            <person name="Lalanne C."/>
            <person name="Gautier V."/>
            <person name="Ament-Velasquez S.L."/>
            <person name="Kruys A."/>
            <person name="Hutchinson M.I."/>
            <person name="Powell A.J."/>
            <person name="Barry K."/>
            <person name="Miller A.N."/>
            <person name="Grigoriev I.V."/>
            <person name="Debuchy R."/>
            <person name="Gladieux P."/>
            <person name="Thoren M.H."/>
            <person name="Johannesson H."/>
        </authorList>
    </citation>
    <scope>NUCLEOTIDE SEQUENCE</scope>
    <source>
        <strain evidence="2">CBS 314.62</strain>
    </source>
</reference>
<evidence type="ECO:0008006" key="4">
    <source>
        <dbReference type="Google" id="ProtNLM"/>
    </source>
</evidence>
<feature type="chain" id="PRO_5042194205" description="Secreted protein" evidence="1">
    <location>
        <begin position="26"/>
        <end position="110"/>
    </location>
</feature>
<keyword evidence="3" id="KW-1185">Reference proteome</keyword>
<gene>
    <name evidence="2" type="ORF">B0T22DRAFT_157714</name>
</gene>
<dbReference type="AlphaFoldDB" id="A0AAE0X9I4"/>
<comment type="caution">
    <text evidence="2">The sequence shown here is derived from an EMBL/GenBank/DDBJ whole genome shotgun (WGS) entry which is preliminary data.</text>
</comment>
<accession>A0AAE0X9I4</accession>